<dbReference type="PANTHER" id="PTHR43791:SF92">
    <property type="entry name" value="AGL026WP"/>
    <property type="match status" value="1"/>
</dbReference>
<evidence type="ECO:0000256" key="2">
    <source>
        <dbReference type="ARBA" id="ARBA00022448"/>
    </source>
</evidence>
<feature type="transmembrane region" description="Helical" evidence="7">
    <location>
        <begin position="429"/>
        <end position="446"/>
    </location>
</feature>
<proteinExistence type="predicted"/>
<dbReference type="InterPro" id="IPR020846">
    <property type="entry name" value="MFS_dom"/>
</dbReference>
<protein>
    <recommendedName>
        <fullName evidence="8">Major facilitator superfamily (MFS) profile domain-containing protein</fullName>
    </recommendedName>
</protein>
<evidence type="ECO:0000313" key="9">
    <source>
        <dbReference type="EMBL" id="KAL2038962.1"/>
    </source>
</evidence>
<feature type="domain" description="Major facilitator superfamily (MFS) profile" evidence="8">
    <location>
        <begin position="66"/>
        <end position="489"/>
    </location>
</feature>
<organism evidence="9 10">
    <name type="scientific">Stereocaulon virgatum</name>
    <dbReference type="NCBI Taxonomy" id="373712"/>
    <lineage>
        <taxon>Eukaryota</taxon>
        <taxon>Fungi</taxon>
        <taxon>Dikarya</taxon>
        <taxon>Ascomycota</taxon>
        <taxon>Pezizomycotina</taxon>
        <taxon>Lecanoromycetes</taxon>
        <taxon>OSLEUM clade</taxon>
        <taxon>Lecanoromycetidae</taxon>
        <taxon>Lecanorales</taxon>
        <taxon>Lecanorineae</taxon>
        <taxon>Stereocaulaceae</taxon>
        <taxon>Stereocaulon</taxon>
    </lineage>
</organism>
<dbReference type="PANTHER" id="PTHR43791">
    <property type="entry name" value="PERMEASE-RELATED"/>
    <property type="match status" value="1"/>
</dbReference>
<keyword evidence="2" id="KW-0813">Transport</keyword>
<feature type="transmembrane region" description="Helical" evidence="7">
    <location>
        <begin position="108"/>
        <end position="130"/>
    </location>
</feature>
<keyword evidence="4 7" id="KW-1133">Transmembrane helix</keyword>
<evidence type="ECO:0000256" key="4">
    <source>
        <dbReference type="ARBA" id="ARBA00022989"/>
    </source>
</evidence>
<dbReference type="EMBL" id="JBEFKJ010000028">
    <property type="protein sequence ID" value="KAL2038962.1"/>
    <property type="molecule type" value="Genomic_DNA"/>
</dbReference>
<evidence type="ECO:0000256" key="5">
    <source>
        <dbReference type="ARBA" id="ARBA00023136"/>
    </source>
</evidence>
<keyword evidence="10" id="KW-1185">Reference proteome</keyword>
<evidence type="ECO:0000256" key="1">
    <source>
        <dbReference type="ARBA" id="ARBA00004141"/>
    </source>
</evidence>
<evidence type="ECO:0000256" key="7">
    <source>
        <dbReference type="SAM" id="Phobius"/>
    </source>
</evidence>
<dbReference type="Proteomes" id="UP001590950">
    <property type="component" value="Unassembled WGS sequence"/>
</dbReference>
<name>A0ABR3ZZ42_9LECA</name>
<dbReference type="Gene3D" id="1.20.1250.20">
    <property type="entry name" value="MFS general substrate transporter like domains"/>
    <property type="match status" value="2"/>
</dbReference>
<reference evidence="9 10" key="1">
    <citation type="submission" date="2024-09" db="EMBL/GenBank/DDBJ databases">
        <title>Rethinking Asexuality: The Enigmatic Case of Functional Sexual Genes in Lepraria (Stereocaulaceae).</title>
        <authorList>
            <person name="Doellman M."/>
            <person name="Sun Y."/>
            <person name="Barcenas-Pena A."/>
            <person name="Lumbsch H.T."/>
            <person name="Grewe F."/>
        </authorList>
    </citation>
    <scope>NUCLEOTIDE SEQUENCE [LARGE SCALE GENOMIC DNA]</scope>
    <source>
        <strain evidence="9 10">Mercado 3170</strain>
    </source>
</reference>
<keyword evidence="5 7" id="KW-0472">Membrane</keyword>
<feature type="transmembrane region" description="Helical" evidence="7">
    <location>
        <begin position="307"/>
        <end position="326"/>
    </location>
</feature>
<feature type="compositionally biased region" description="Basic and acidic residues" evidence="6">
    <location>
        <begin position="15"/>
        <end position="27"/>
    </location>
</feature>
<feature type="region of interest" description="Disordered" evidence="6">
    <location>
        <begin position="1"/>
        <end position="43"/>
    </location>
</feature>
<gene>
    <name evidence="9" type="ORF">N7G274_008302</name>
</gene>
<feature type="transmembrane region" description="Helical" evidence="7">
    <location>
        <begin position="199"/>
        <end position="219"/>
    </location>
</feature>
<evidence type="ECO:0000313" key="10">
    <source>
        <dbReference type="Proteomes" id="UP001590950"/>
    </source>
</evidence>
<feature type="transmembrane region" description="Helical" evidence="7">
    <location>
        <begin position="338"/>
        <end position="357"/>
    </location>
</feature>
<evidence type="ECO:0000259" key="8">
    <source>
        <dbReference type="PROSITE" id="PS50850"/>
    </source>
</evidence>
<sequence length="519" mass="57657">MTTSQIRSYGDNDDDSKMAEHVFDTSLDKSTTTRTKRQPPELVRDLSPGERQRLEKALIRKIDFRLLPMIILMYIMNYLDRNNIAAARLAGLQAPRSKGGLNLTSTQYLTALSILFVGYLLMQIPSNLFLNKIGKPALYLPTVMIVWGVISAATAEAHSYGGLIAIRFFLGFVEAAYFPGCLFYLSSWYTRSELGFRTALLYSGSLLSGAFSGLISAGITNGLDGARGLRAWRWLFIIEGVITIFIAFLAYLTLPNFPRTTKWLTENERQLAIWRLDEDIGEDDWIDSQQQTFFQGMKLAFQDIKMWILMVILFGFVASGTVTNLFPTVVKTLGYSSVISLLLTVPPYILAVITTFLNAWHADKTGERYFHVTLPLYFAVIAYIIAATTTSVGPRYFAMMLMPAGVYTGYVVALGWISNTLPRPPAKRAAALAAINAVSNCSSIYASYMYPESAGPRYIVAMAVNCVMAFMAICMATVLRFHLVSLNKKLDRGEPVKGAIAVGEAVPGEAVWRGFRFVL</sequence>
<feature type="transmembrane region" description="Helical" evidence="7">
    <location>
        <begin position="369"/>
        <end position="390"/>
    </location>
</feature>
<feature type="transmembrane region" description="Helical" evidence="7">
    <location>
        <begin position="164"/>
        <end position="187"/>
    </location>
</feature>
<accession>A0ABR3ZZ42</accession>
<evidence type="ECO:0000256" key="6">
    <source>
        <dbReference type="SAM" id="MobiDB-lite"/>
    </source>
</evidence>
<feature type="transmembrane region" description="Helical" evidence="7">
    <location>
        <begin position="62"/>
        <end position="79"/>
    </location>
</feature>
<dbReference type="SUPFAM" id="SSF103473">
    <property type="entry name" value="MFS general substrate transporter"/>
    <property type="match status" value="1"/>
</dbReference>
<dbReference type="PROSITE" id="PS50850">
    <property type="entry name" value="MFS"/>
    <property type="match status" value="1"/>
</dbReference>
<comment type="subcellular location">
    <subcellularLocation>
        <location evidence="1">Membrane</location>
        <topology evidence="1">Multi-pass membrane protein</topology>
    </subcellularLocation>
</comment>
<feature type="transmembrane region" description="Helical" evidence="7">
    <location>
        <begin position="396"/>
        <end position="417"/>
    </location>
</feature>
<comment type="caution">
    <text evidence="9">The sequence shown here is derived from an EMBL/GenBank/DDBJ whole genome shotgun (WGS) entry which is preliminary data.</text>
</comment>
<evidence type="ECO:0000256" key="3">
    <source>
        <dbReference type="ARBA" id="ARBA00022692"/>
    </source>
</evidence>
<feature type="transmembrane region" description="Helical" evidence="7">
    <location>
        <begin position="458"/>
        <end position="479"/>
    </location>
</feature>
<dbReference type="InterPro" id="IPR011701">
    <property type="entry name" value="MFS"/>
</dbReference>
<dbReference type="InterPro" id="IPR036259">
    <property type="entry name" value="MFS_trans_sf"/>
</dbReference>
<feature type="transmembrane region" description="Helical" evidence="7">
    <location>
        <begin position="231"/>
        <end position="254"/>
    </location>
</feature>
<dbReference type="Pfam" id="PF07690">
    <property type="entry name" value="MFS_1"/>
    <property type="match status" value="1"/>
</dbReference>
<feature type="transmembrane region" description="Helical" evidence="7">
    <location>
        <begin position="137"/>
        <end position="158"/>
    </location>
</feature>
<keyword evidence="3 7" id="KW-0812">Transmembrane</keyword>